<dbReference type="GO" id="GO:0022857">
    <property type="term" value="F:transmembrane transporter activity"/>
    <property type="evidence" value="ECO:0007669"/>
    <property type="project" value="InterPro"/>
</dbReference>
<keyword evidence="8" id="KW-1185">Reference proteome</keyword>
<feature type="transmembrane region" description="Helical" evidence="6">
    <location>
        <begin position="359"/>
        <end position="381"/>
    </location>
</feature>
<feature type="transmembrane region" description="Helical" evidence="6">
    <location>
        <begin position="461"/>
        <end position="480"/>
    </location>
</feature>
<feature type="transmembrane region" description="Helical" evidence="6">
    <location>
        <begin position="39"/>
        <end position="65"/>
    </location>
</feature>
<feature type="transmembrane region" description="Helical" evidence="6">
    <location>
        <begin position="265"/>
        <end position="289"/>
    </location>
</feature>
<evidence type="ECO:0000256" key="5">
    <source>
        <dbReference type="ARBA" id="ARBA00023136"/>
    </source>
</evidence>
<feature type="transmembrane region" description="Helical" evidence="6">
    <location>
        <begin position="387"/>
        <end position="410"/>
    </location>
</feature>
<dbReference type="PIRSF" id="PIRSF006060">
    <property type="entry name" value="AA_transporter"/>
    <property type="match status" value="1"/>
</dbReference>
<sequence length="501" mass="53288">MTTSKSTSASEPPAGELAGDNAALTALGYEPKFKREMSLWANFAIGFAYLSPVVGIYVTFAIALGTGGPPMIWTLVIAGVGQLLVAMVFGEVVSQFPVAGGIYPWARRLWGRKWAWMTGWVYMFALFATLAANTYGAGPYLSALLGVDYSVHTSILLAIALMTVATFTNFAGTRVLSAVAKFGFVTELIGALAVGAWLLVFSRHHGLDVLFDTHGVGDGRNYVAAFLAAGLIGVYQYYGFEACGDVAEEVPDPSRHIPKTMRMTIYVGGGAAIFVCLALILAITDFAAVISGENTDPINQILLQSFGPIGSTIVLVVVLISFFACTLSLQAASSRLMFAYARDNMIMGSHLLSRFNERLGIPPAAIVVTGIIPCVLVLIALVSEDGLFKIVSFATAGIYIGFQMVVLAALRARLRGWVPSGPFTMGRWGLPVNLAALAWGVGAVVNMMWPRNPDAAWYDDYLVLLAAVVVVGIGLVYMLASGRAEDSTGPYSDAIPVKTTT</sequence>
<feature type="transmembrane region" description="Helical" evidence="6">
    <location>
        <begin position="71"/>
        <end position="93"/>
    </location>
</feature>
<evidence type="ECO:0000313" key="8">
    <source>
        <dbReference type="Proteomes" id="UP000467193"/>
    </source>
</evidence>
<dbReference type="Gene3D" id="1.20.1740.10">
    <property type="entry name" value="Amino acid/polyamine transporter I"/>
    <property type="match status" value="1"/>
</dbReference>
<keyword evidence="3 6" id="KW-0812">Transmembrane</keyword>
<dbReference type="PANTHER" id="PTHR45649:SF26">
    <property type="entry name" value="OS04G0435100 PROTEIN"/>
    <property type="match status" value="1"/>
</dbReference>
<evidence type="ECO:0000256" key="3">
    <source>
        <dbReference type="ARBA" id="ARBA00022692"/>
    </source>
</evidence>
<evidence type="ECO:0000256" key="1">
    <source>
        <dbReference type="ARBA" id="ARBA00004141"/>
    </source>
</evidence>
<evidence type="ECO:0000256" key="6">
    <source>
        <dbReference type="SAM" id="Phobius"/>
    </source>
</evidence>
<feature type="transmembrane region" description="Helical" evidence="6">
    <location>
        <begin position="149"/>
        <end position="170"/>
    </location>
</feature>
<dbReference type="AlphaFoldDB" id="A0A7I7QMK6"/>
<dbReference type="Pfam" id="PF13520">
    <property type="entry name" value="AA_permease_2"/>
    <property type="match status" value="1"/>
</dbReference>
<dbReference type="EMBL" id="AP022588">
    <property type="protein sequence ID" value="BBY27475.1"/>
    <property type="molecule type" value="Genomic_DNA"/>
</dbReference>
<dbReference type="InterPro" id="IPR002293">
    <property type="entry name" value="AA/rel_permease1"/>
</dbReference>
<dbReference type="RefSeq" id="WP_246231024.1">
    <property type="nucleotide sequence ID" value="NZ_AP022588.1"/>
</dbReference>
<protein>
    <submittedName>
        <fullName evidence="7">Amino acid permease</fullName>
    </submittedName>
</protein>
<keyword evidence="4 6" id="KW-1133">Transmembrane helix</keyword>
<dbReference type="PANTHER" id="PTHR45649">
    <property type="entry name" value="AMINO-ACID PERMEASE BAT1"/>
    <property type="match status" value="1"/>
</dbReference>
<comment type="subcellular location">
    <subcellularLocation>
        <location evidence="1">Membrane</location>
        <topology evidence="1">Multi-pass membrane protein</topology>
    </subcellularLocation>
</comment>
<feature type="transmembrane region" description="Helical" evidence="6">
    <location>
        <begin position="114"/>
        <end position="137"/>
    </location>
</feature>
<keyword evidence="5 6" id="KW-0472">Membrane</keyword>
<proteinExistence type="predicted"/>
<evidence type="ECO:0000313" key="7">
    <source>
        <dbReference type="EMBL" id="BBY27475.1"/>
    </source>
</evidence>
<dbReference type="GO" id="GO:0016020">
    <property type="term" value="C:membrane"/>
    <property type="evidence" value="ECO:0007669"/>
    <property type="project" value="UniProtKB-SubCell"/>
</dbReference>
<keyword evidence="2" id="KW-0813">Transport</keyword>
<feature type="transmembrane region" description="Helical" evidence="6">
    <location>
        <begin position="221"/>
        <end position="238"/>
    </location>
</feature>
<dbReference type="Proteomes" id="UP000467193">
    <property type="component" value="Chromosome"/>
</dbReference>
<organism evidence="7 8">
    <name type="scientific">Mycolicibacterium sediminis</name>
    <dbReference type="NCBI Taxonomy" id="1286180"/>
    <lineage>
        <taxon>Bacteria</taxon>
        <taxon>Bacillati</taxon>
        <taxon>Actinomycetota</taxon>
        <taxon>Actinomycetes</taxon>
        <taxon>Mycobacteriales</taxon>
        <taxon>Mycobacteriaceae</taxon>
        <taxon>Mycolicibacterium</taxon>
    </lineage>
</organism>
<gene>
    <name evidence="7" type="ORF">MSEDJ_15710</name>
</gene>
<feature type="transmembrane region" description="Helical" evidence="6">
    <location>
        <begin position="430"/>
        <end position="449"/>
    </location>
</feature>
<reference evidence="7 8" key="1">
    <citation type="journal article" date="2019" name="Emerg. Microbes Infect.">
        <title>Comprehensive subspecies identification of 175 nontuberculous mycobacteria species based on 7547 genomic profiles.</title>
        <authorList>
            <person name="Matsumoto Y."/>
            <person name="Kinjo T."/>
            <person name="Motooka D."/>
            <person name="Nabeya D."/>
            <person name="Jung N."/>
            <person name="Uechi K."/>
            <person name="Horii T."/>
            <person name="Iida T."/>
            <person name="Fujita J."/>
            <person name="Nakamura S."/>
        </authorList>
    </citation>
    <scope>NUCLEOTIDE SEQUENCE [LARGE SCALE GENOMIC DNA]</scope>
    <source>
        <strain evidence="7 8">JCM 17899</strain>
    </source>
</reference>
<dbReference type="KEGG" id="msei:MSEDJ_15710"/>
<name>A0A7I7QMK6_9MYCO</name>
<evidence type="ECO:0000256" key="2">
    <source>
        <dbReference type="ARBA" id="ARBA00022448"/>
    </source>
</evidence>
<feature type="transmembrane region" description="Helical" evidence="6">
    <location>
        <begin position="309"/>
        <end position="338"/>
    </location>
</feature>
<feature type="transmembrane region" description="Helical" evidence="6">
    <location>
        <begin position="182"/>
        <end position="201"/>
    </location>
</feature>
<evidence type="ECO:0000256" key="4">
    <source>
        <dbReference type="ARBA" id="ARBA00022989"/>
    </source>
</evidence>
<accession>A0A7I7QMK6</accession>